<reference evidence="3" key="2">
    <citation type="submission" date="2021-04" db="EMBL/GenBank/DDBJ databases">
        <authorList>
            <person name="Gilroy R."/>
        </authorList>
    </citation>
    <scope>NUCLEOTIDE SEQUENCE</scope>
    <source>
        <strain evidence="3">12435</strain>
    </source>
</reference>
<feature type="compositionally biased region" description="Acidic residues" evidence="1">
    <location>
        <begin position="76"/>
        <end position="86"/>
    </location>
</feature>
<dbReference type="AlphaFoldDB" id="A0A9D1PZJ6"/>
<keyword evidence="2" id="KW-1133">Transmembrane helix</keyword>
<gene>
    <name evidence="3" type="ORF">H9892_05095</name>
</gene>
<evidence type="ECO:0000256" key="2">
    <source>
        <dbReference type="SAM" id="Phobius"/>
    </source>
</evidence>
<sequence>MKVSTVKTIARVLAIIGLVCAVGLAAVVTVYFFNITTDDGLLSTLSLVMVAATLIFFIPAYMLRKKAESMEAAEQLSDEPIEDEEHGDNAPPDVELISSGEADDGEDRADDGKDGVDGAGGKDESKDGKE</sequence>
<protein>
    <submittedName>
        <fullName evidence="3">Uncharacterized protein</fullName>
    </submittedName>
</protein>
<feature type="compositionally biased region" description="Basic and acidic residues" evidence="1">
    <location>
        <begin position="110"/>
        <end position="130"/>
    </location>
</feature>
<evidence type="ECO:0000256" key="1">
    <source>
        <dbReference type="SAM" id="MobiDB-lite"/>
    </source>
</evidence>
<feature type="transmembrane region" description="Helical" evidence="2">
    <location>
        <begin position="12"/>
        <end position="33"/>
    </location>
</feature>
<feature type="transmembrane region" description="Helical" evidence="2">
    <location>
        <begin position="45"/>
        <end position="63"/>
    </location>
</feature>
<proteinExistence type="predicted"/>
<dbReference type="Proteomes" id="UP000823990">
    <property type="component" value="Unassembled WGS sequence"/>
</dbReference>
<comment type="caution">
    <text evidence="3">The sequence shown here is derived from an EMBL/GenBank/DDBJ whole genome shotgun (WGS) entry which is preliminary data.</text>
</comment>
<name>A0A9D1PZJ6_9FIRM</name>
<evidence type="ECO:0000313" key="3">
    <source>
        <dbReference type="EMBL" id="HIW02697.1"/>
    </source>
</evidence>
<dbReference type="EMBL" id="DXHS01000079">
    <property type="protein sequence ID" value="HIW02697.1"/>
    <property type="molecule type" value="Genomic_DNA"/>
</dbReference>
<reference evidence="3" key="1">
    <citation type="journal article" date="2021" name="PeerJ">
        <title>Extensive microbial diversity within the chicken gut microbiome revealed by metagenomics and culture.</title>
        <authorList>
            <person name="Gilroy R."/>
            <person name="Ravi A."/>
            <person name="Getino M."/>
            <person name="Pursley I."/>
            <person name="Horton D.L."/>
            <person name="Alikhan N.F."/>
            <person name="Baker D."/>
            <person name="Gharbi K."/>
            <person name="Hall N."/>
            <person name="Watson M."/>
            <person name="Adriaenssens E.M."/>
            <person name="Foster-Nyarko E."/>
            <person name="Jarju S."/>
            <person name="Secka A."/>
            <person name="Antonio M."/>
            <person name="Oren A."/>
            <person name="Chaudhuri R.R."/>
            <person name="La Ragione R."/>
            <person name="Hildebrand F."/>
            <person name="Pallen M.J."/>
        </authorList>
    </citation>
    <scope>NUCLEOTIDE SEQUENCE</scope>
    <source>
        <strain evidence="3">12435</strain>
    </source>
</reference>
<organism evidence="3 4">
    <name type="scientific">Candidatus Protoclostridium stercorigallinarum</name>
    <dbReference type="NCBI Taxonomy" id="2838741"/>
    <lineage>
        <taxon>Bacteria</taxon>
        <taxon>Bacillati</taxon>
        <taxon>Bacillota</taxon>
        <taxon>Clostridia</taxon>
        <taxon>Candidatus Protoclostridium</taxon>
    </lineage>
</organism>
<evidence type="ECO:0000313" key="4">
    <source>
        <dbReference type="Proteomes" id="UP000823990"/>
    </source>
</evidence>
<accession>A0A9D1PZJ6</accession>
<feature type="region of interest" description="Disordered" evidence="1">
    <location>
        <begin position="72"/>
        <end position="130"/>
    </location>
</feature>
<keyword evidence="2" id="KW-0812">Transmembrane</keyword>
<keyword evidence="2" id="KW-0472">Membrane</keyword>